<protein>
    <submittedName>
        <fullName evidence="3">Uncharacterized protein</fullName>
    </submittedName>
</protein>
<keyword evidence="1" id="KW-1161">Viral attachment to host cell</keyword>
<comment type="similarity">
    <text evidence="2">Belongs to the Leviviricetes maturation protein family.</text>
</comment>
<evidence type="ECO:0000313" key="3">
    <source>
        <dbReference type="EMBL" id="APG77253.1"/>
    </source>
</evidence>
<keyword evidence="1" id="KW-1175">Viral attachment to host cell pilus</keyword>
<sequence>MRTRSTGSPEYATVLKPGTQTSFHYRTKLRPRSLSTWERYFGFPYPGYRDRYGNARASEFAELTLKHHESMAQTRVLNRLKELGGVMATVVVKDDATSVSDVVTPNFKRKMAAGQIINNKFSKISRSVMYGISPARGEPSVEVVSYSQTWTGTGSRKGLMTDLRANVSNVVPGAGVTKGFNAYLKSKAFDVSLDSGQNALSQANSNLRSADLDAIVSAAEISSTLRTIVKGGTQVASIVKSIKRGRFFKTAPKAWRKYKKALKQGRAVKPQDFASDAWLEARYAWRPIMYDVNGALKVINGDVPASKRITFRGFDSSSTNETLTIDYTDDATGLHYRGELDRSVTTTSRAGIIGDARLQSSYAKSLGLFNVVDAGWDLIPYSFVINWFIDVSWIISKLNPTVAYIPRASWVTNTSQVVVSGELEVTTSNGTKTSLPIAMTSEQKIRTPNPKPQIIRINLNLDFLKAIDLVALFRGR</sequence>
<dbReference type="Pfam" id="PF03863">
    <property type="entry name" value="Phage_mat-A"/>
    <property type="match status" value="1"/>
</dbReference>
<keyword evidence="1" id="KW-0946">Virion</keyword>
<keyword evidence="1" id="KW-1160">Virus entry into host cell</keyword>
<name>A0A1L3KIQ8_9VIRU</name>
<accession>A0A1L3KIQ8</accession>
<evidence type="ECO:0000256" key="2">
    <source>
        <dbReference type="ARBA" id="ARBA00035110"/>
    </source>
</evidence>
<evidence type="ECO:0000256" key="1">
    <source>
        <dbReference type="ARBA" id="ARBA00023104"/>
    </source>
</evidence>
<reference evidence="3" key="1">
    <citation type="journal article" date="2016" name="Nature">
        <title>Redefining the invertebrate RNA virosphere.</title>
        <authorList>
            <person name="Shi M."/>
            <person name="Lin X.D."/>
            <person name="Tian J.H."/>
            <person name="Chen L.J."/>
            <person name="Chen X."/>
            <person name="Li C.X."/>
            <person name="Qin X.C."/>
            <person name="Li J."/>
            <person name="Cao J.P."/>
            <person name="Eden J.S."/>
            <person name="Buchmann J."/>
            <person name="Wang W."/>
            <person name="Xu J."/>
            <person name="Holmes E.C."/>
            <person name="Zhang Y.Z."/>
        </authorList>
    </citation>
    <scope>NUCLEOTIDE SEQUENCE</scope>
    <source>
        <strain evidence="3">WLJQ101576</strain>
    </source>
</reference>
<proteinExistence type="inferred from homology"/>
<keyword evidence="1" id="KW-0945">Host-virus interaction</keyword>
<dbReference type="GO" id="GO:0039666">
    <property type="term" value="P:virion attachment to host cell pilus"/>
    <property type="evidence" value="ECO:0007669"/>
    <property type="project" value="UniProtKB-KW"/>
</dbReference>
<dbReference type="InterPro" id="IPR005563">
    <property type="entry name" value="A_protein"/>
</dbReference>
<organism evidence="3">
    <name type="scientific">Wenling levi-like virus 3</name>
    <dbReference type="NCBI Taxonomy" id="1923499"/>
    <lineage>
        <taxon>Viruses</taxon>
        <taxon>Riboviria</taxon>
    </lineage>
</organism>
<dbReference type="EMBL" id="KX883598">
    <property type="protein sequence ID" value="APG77253.1"/>
    <property type="molecule type" value="Genomic_RNA"/>
</dbReference>